<feature type="domain" description="N-acetyltransferase" evidence="1">
    <location>
        <begin position="162"/>
        <end position="319"/>
    </location>
</feature>
<proteinExistence type="predicted"/>
<dbReference type="EMBL" id="JAPMLT010000001">
    <property type="protein sequence ID" value="MCX7569034.1"/>
    <property type="molecule type" value="Genomic_DNA"/>
</dbReference>
<gene>
    <name evidence="2" type="ORF">OS242_03530</name>
</gene>
<dbReference type="Gene3D" id="3.40.630.30">
    <property type="match status" value="1"/>
</dbReference>
<sequence>MERDIQIRNVRPGDILGMTRVVLAARGLRGAELEVQMERDLARFNRQDLVETIESESLVAMLGARMIGVWRYGEFDRDVHLTRPEIDPLVQEVSQESVRDAFLRDFWPHLSPVVNRAIYVDYPSPKGLLGEHLLRRGFDRQVTRTDMVIDLKESVASTTDRLTFVTYNEDVHERFLRAFCRSFEGSLDPAMDWDARHPEQSFHLFRDRFGVLDPGVWVLATDRDGRDVGFALFQHLTAGRYAGQTMLLYTAVLPEARGQGYGEEIVREGLKRVRERRGSQEKVALTVSDPNEPARRIYERVGFVPTERFSLYVATRPNL</sequence>
<dbReference type="CDD" id="cd04301">
    <property type="entry name" value="NAT_SF"/>
    <property type="match status" value="1"/>
</dbReference>
<organism evidence="2 3">
    <name type="scientific">Tumebacillus lacus</name>
    <dbReference type="NCBI Taxonomy" id="2995335"/>
    <lineage>
        <taxon>Bacteria</taxon>
        <taxon>Bacillati</taxon>
        <taxon>Bacillota</taxon>
        <taxon>Bacilli</taxon>
        <taxon>Bacillales</taxon>
        <taxon>Alicyclobacillaceae</taxon>
        <taxon>Tumebacillus</taxon>
    </lineage>
</organism>
<dbReference type="SUPFAM" id="SSF55729">
    <property type="entry name" value="Acyl-CoA N-acyltransferases (Nat)"/>
    <property type="match status" value="1"/>
</dbReference>
<dbReference type="InterPro" id="IPR000182">
    <property type="entry name" value="GNAT_dom"/>
</dbReference>
<dbReference type="InterPro" id="IPR016181">
    <property type="entry name" value="Acyl_CoA_acyltransferase"/>
</dbReference>
<protein>
    <submittedName>
        <fullName evidence="2">GNAT family N-acetyltransferase</fullName>
    </submittedName>
</protein>
<comment type="caution">
    <text evidence="2">The sequence shown here is derived from an EMBL/GenBank/DDBJ whole genome shotgun (WGS) entry which is preliminary data.</text>
</comment>
<name>A0ABT3WWL4_9BACL</name>
<dbReference type="RefSeq" id="WP_267150263.1">
    <property type="nucleotide sequence ID" value="NZ_JAPMLT010000001.1"/>
</dbReference>
<dbReference type="PANTHER" id="PTHR43617">
    <property type="entry name" value="L-AMINO ACID N-ACETYLTRANSFERASE"/>
    <property type="match status" value="1"/>
</dbReference>
<dbReference type="Pfam" id="PF00583">
    <property type="entry name" value="Acetyltransf_1"/>
    <property type="match status" value="1"/>
</dbReference>
<dbReference type="Proteomes" id="UP001208017">
    <property type="component" value="Unassembled WGS sequence"/>
</dbReference>
<dbReference type="InterPro" id="IPR050276">
    <property type="entry name" value="MshD_Acetyltransferase"/>
</dbReference>
<accession>A0ABT3WWL4</accession>
<evidence type="ECO:0000313" key="3">
    <source>
        <dbReference type="Proteomes" id="UP001208017"/>
    </source>
</evidence>
<evidence type="ECO:0000313" key="2">
    <source>
        <dbReference type="EMBL" id="MCX7569034.1"/>
    </source>
</evidence>
<evidence type="ECO:0000259" key="1">
    <source>
        <dbReference type="PROSITE" id="PS51186"/>
    </source>
</evidence>
<reference evidence="2 3" key="1">
    <citation type="submission" date="2022-11" db="EMBL/GenBank/DDBJ databases">
        <title>Study of microbial diversity in lake waters.</title>
        <authorList>
            <person name="Zhang J."/>
        </authorList>
    </citation>
    <scope>NUCLEOTIDE SEQUENCE [LARGE SCALE GENOMIC DNA]</scope>
    <source>
        <strain evidence="2 3">DT12</strain>
    </source>
</reference>
<dbReference type="PROSITE" id="PS51186">
    <property type="entry name" value="GNAT"/>
    <property type="match status" value="1"/>
</dbReference>
<keyword evidence="3" id="KW-1185">Reference proteome</keyword>